<sequence>MFTSINCTVFDIPLTWDRTRFEASRNKCRQARRLVEASINAQLNKQLREVFLQKLDIEKDIHESQERLINQETKVRALYNLTDVASESLDDYFDKRMENVRVAIQEHCNAIQLILCEENEHWKEIHNAIDQNLITSEDIHRNDKVEQEIPLANIHTINEADEDEEHISQLLVSRSN</sequence>
<dbReference type="EMBL" id="CAJOBI010313813">
    <property type="protein sequence ID" value="CAF5173586.1"/>
    <property type="molecule type" value="Genomic_DNA"/>
</dbReference>
<dbReference type="Proteomes" id="UP000676336">
    <property type="component" value="Unassembled WGS sequence"/>
</dbReference>
<name>A0A8S3GZH4_9BILA</name>
<comment type="caution">
    <text evidence="1">The sequence shown here is derived from an EMBL/GenBank/DDBJ whole genome shotgun (WGS) entry which is preliminary data.</text>
</comment>
<evidence type="ECO:0000313" key="2">
    <source>
        <dbReference type="Proteomes" id="UP000676336"/>
    </source>
</evidence>
<dbReference type="AlphaFoldDB" id="A0A8S3GZH4"/>
<proteinExistence type="predicted"/>
<evidence type="ECO:0000313" key="1">
    <source>
        <dbReference type="EMBL" id="CAF5173586.1"/>
    </source>
</evidence>
<protein>
    <submittedName>
        <fullName evidence="1">Uncharacterized protein</fullName>
    </submittedName>
</protein>
<reference evidence="1" key="1">
    <citation type="submission" date="2021-02" db="EMBL/GenBank/DDBJ databases">
        <authorList>
            <person name="Nowell W R."/>
        </authorList>
    </citation>
    <scope>NUCLEOTIDE SEQUENCE</scope>
</reference>
<organism evidence="1 2">
    <name type="scientific">Rotaria magnacalcarata</name>
    <dbReference type="NCBI Taxonomy" id="392030"/>
    <lineage>
        <taxon>Eukaryota</taxon>
        <taxon>Metazoa</taxon>
        <taxon>Spiralia</taxon>
        <taxon>Gnathifera</taxon>
        <taxon>Rotifera</taxon>
        <taxon>Eurotatoria</taxon>
        <taxon>Bdelloidea</taxon>
        <taxon>Philodinida</taxon>
        <taxon>Philodinidae</taxon>
        <taxon>Rotaria</taxon>
    </lineage>
</organism>
<gene>
    <name evidence="1" type="ORF">SMN809_LOCUS66671</name>
</gene>
<accession>A0A8S3GZH4</accession>